<evidence type="ECO:0000256" key="6">
    <source>
        <dbReference type="ARBA" id="ARBA00023040"/>
    </source>
</evidence>
<evidence type="ECO:0000256" key="3">
    <source>
        <dbReference type="ARBA" id="ARBA00022475"/>
    </source>
</evidence>
<dbReference type="PRINTS" id="PR00237">
    <property type="entry name" value="GPCRRHODOPSN"/>
</dbReference>
<keyword evidence="4 10" id="KW-0812">Transmembrane</keyword>
<keyword evidence="5 12" id="KW-1133">Transmembrane helix</keyword>
<keyword evidence="3" id="KW-1003">Cell membrane</keyword>
<keyword evidence="9 10" id="KW-0807">Transducer</keyword>
<organism evidence="14">
    <name type="scientific">Bracon brevicornis</name>
    <dbReference type="NCBI Taxonomy" id="1563983"/>
    <lineage>
        <taxon>Eukaryota</taxon>
        <taxon>Metazoa</taxon>
        <taxon>Ecdysozoa</taxon>
        <taxon>Arthropoda</taxon>
        <taxon>Hexapoda</taxon>
        <taxon>Insecta</taxon>
        <taxon>Pterygota</taxon>
        <taxon>Neoptera</taxon>
        <taxon>Endopterygota</taxon>
        <taxon>Hymenoptera</taxon>
        <taxon>Apocrita</taxon>
        <taxon>Ichneumonoidea</taxon>
        <taxon>Braconidae</taxon>
        <taxon>Braconinae</taxon>
        <taxon>Bracon</taxon>
    </lineage>
</organism>
<dbReference type="PROSITE" id="PS50262">
    <property type="entry name" value="G_PROTEIN_RECEP_F1_2"/>
    <property type="match status" value="1"/>
</dbReference>
<protein>
    <recommendedName>
        <fullName evidence="13">G-protein coupled receptors family 1 profile domain-containing protein</fullName>
    </recommendedName>
</protein>
<evidence type="ECO:0000256" key="12">
    <source>
        <dbReference type="SAM" id="Phobius"/>
    </source>
</evidence>
<dbReference type="GO" id="GO:0004930">
    <property type="term" value="F:G protein-coupled receptor activity"/>
    <property type="evidence" value="ECO:0007669"/>
    <property type="project" value="UniProtKB-KW"/>
</dbReference>
<evidence type="ECO:0000259" key="13">
    <source>
        <dbReference type="PROSITE" id="PS50262"/>
    </source>
</evidence>
<evidence type="ECO:0000256" key="11">
    <source>
        <dbReference type="SAM" id="MobiDB-lite"/>
    </source>
</evidence>
<feature type="transmembrane region" description="Helical" evidence="12">
    <location>
        <begin position="254"/>
        <end position="278"/>
    </location>
</feature>
<dbReference type="PROSITE" id="PS00237">
    <property type="entry name" value="G_PROTEIN_RECEP_F1_1"/>
    <property type="match status" value="1"/>
</dbReference>
<dbReference type="AlphaFoldDB" id="A0A6V7LFQ7"/>
<dbReference type="Pfam" id="PF00001">
    <property type="entry name" value="7tm_1"/>
    <property type="match status" value="1"/>
</dbReference>
<evidence type="ECO:0000256" key="1">
    <source>
        <dbReference type="ARBA" id="ARBA00004651"/>
    </source>
</evidence>
<evidence type="ECO:0000256" key="4">
    <source>
        <dbReference type="ARBA" id="ARBA00022692"/>
    </source>
</evidence>
<dbReference type="InterPro" id="IPR017452">
    <property type="entry name" value="GPCR_Rhodpsn_7TM"/>
</dbReference>
<keyword evidence="8 10" id="KW-0675">Receptor</keyword>
<gene>
    <name evidence="14" type="ORF">BBRV_LOCUS102069</name>
</gene>
<evidence type="ECO:0000256" key="9">
    <source>
        <dbReference type="ARBA" id="ARBA00023224"/>
    </source>
</evidence>
<keyword evidence="7 12" id="KW-0472">Membrane</keyword>
<comment type="similarity">
    <text evidence="2 10">Belongs to the G-protein coupled receptor 1 family.</text>
</comment>
<feature type="region of interest" description="Disordered" evidence="11">
    <location>
        <begin position="127"/>
        <end position="165"/>
    </location>
</feature>
<accession>A0A6V7LFQ7</accession>
<dbReference type="PANTHER" id="PTHR24248:SF189">
    <property type="entry name" value="ALPHA2-ADRENERGIC-LIKE OCTOPAMINE RECEPTOR, ISOFORM B"/>
    <property type="match status" value="1"/>
</dbReference>
<evidence type="ECO:0000256" key="8">
    <source>
        <dbReference type="ARBA" id="ARBA00023170"/>
    </source>
</evidence>
<feature type="domain" description="G-protein coupled receptors family 1 profile" evidence="13">
    <location>
        <begin position="270"/>
        <end position="407"/>
    </location>
</feature>
<dbReference type="PANTHER" id="PTHR24248">
    <property type="entry name" value="ADRENERGIC RECEPTOR-RELATED G-PROTEIN COUPLED RECEPTOR"/>
    <property type="match status" value="1"/>
</dbReference>
<name>A0A6V7LFQ7_9HYME</name>
<evidence type="ECO:0000256" key="2">
    <source>
        <dbReference type="ARBA" id="ARBA00010663"/>
    </source>
</evidence>
<sequence length="407" mass="44207">MPSLGSTDMNSVNNAAGSLASTSIFEENMSTLVNWLPSSNTNSSSSSTIVVNPPSSTASVTSSSTSSLSTPSLSLTPVVVKPETPTIITTTTSIESNEKYETVGVRGSIGERLTTVNCPNNYPCGIGGSSNSNEDQVTDSLVEQENSVDSEQEEDGGYASGDESTNIDDDIFIEVSSISDRSDEELNYNTEISEKDTGLLFGFDEDLITMEDNLINNSLLNNSTVIYNASNDNDTYILLGDGRYPSGFSTLQTILAAIAGVILMFVVIIGNMLVIIAIATEKALKGIQNWFIASLAVADFFLGLVIMPFSLANEILGYWVFGYWWCDIYSAMDVLLCTASIMNLCLISLDRYWSITKTIVYLKKRTPARAALMIALVWILSALICIPPLLGWKRPRVEEEYPMCRVS</sequence>
<feature type="transmembrane region" description="Helical" evidence="12">
    <location>
        <begin position="329"/>
        <end position="349"/>
    </location>
</feature>
<feature type="compositionally biased region" description="Acidic residues" evidence="11">
    <location>
        <begin position="146"/>
        <end position="156"/>
    </location>
</feature>
<evidence type="ECO:0000256" key="5">
    <source>
        <dbReference type="ARBA" id="ARBA00022989"/>
    </source>
</evidence>
<evidence type="ECO:0000256" key="7">
    <source>
        <dbReference type="ARBA" id="ARBA00023136"/>
    </source>
</evidence>
<dbReference type="EMBL" id="CADCXW020000339">
    <property type="protein sequence ID" value="CAD1573610.1"/>
    <property type="molecule type" value="Genomic_DNA"/>
</dbReference>
<feature type="compositionally biased region" description="Polar residues" evidence="11">
    <location>
        <begin position="129"/>
        <end position="145"/>
    </location>
</feature>
<reference evidence="14" key="1">
    <citation type="submission" date="2020-07" db="EMBL/GenBank/DDBJ databases">
        <authorList>
            <person name="Ferguson B K."/>
        </authorList>
    </citation>
    <scope>NUCLEOTIDE SEQUENCE</scope>
    <source>
        <strain evidence="14">L06</strain>
    </source>
</reference>
<evidence type="ECO:0000256" key="10">
    <source>
        <dbReference type="RuleBase" id="RU000688"/>
    </source>
</evidence>
<feature type="region of interest" description="Disordered" evidence="11">
    <location>
        <begin position="42"/>
        <end position="72"/>
    </location>
</feature>
<dbReference type="GO" id="GO:0005886">
    <property type="term" value="C:plasma membrane"/>
    <property type="evidence" value="ECO:0007669"/>
    <property type="project" value="UniProtKB-SubCell"/>
</dbReference>
<proteinExistence type="inferred from homology"/>
<dbReference type="SUPFAM" id="SSF81321">
    <property type="entry name" value="Family A G protein-coupled receptor-like"/>
    <property type="match status" value="1"/>
</dbReference>
<keyword evidence="6 10" id="KW-0297">G-protein coupled receptor</keyword>
<dbReference type="Gene3D" id="1.20.1070.10">
    <property type="entry name" value="Rhodopsin 7-helix transmembrane proteins"/>
    <property type="match status" value="1"/>
</dbReference>
<dbReference type="InterPro" id="IPR000276">
    <property type="entry name" value="GPCR_Rhodpsn"/>
</dbReference>
<comment type="subcellular location">
    <subcellularLocation>
        <location evidence="1">Cell membrane</location>
        <topology evidence="1">Multi-pass membrane protein</topology>
    </subcellularLocation>
</comment>
<feature type="transmembrane region" description="Helical" evidence="12">
    <location>
        <begin position="290"/>
        <end position="309"/>
    </location>
</feature>
<evidence type="ECO:0000313" key="14">
    <source>
        <dbReference type="EMBL" id="CAD1573610.1"/>
    </source>
</evidence>
<feature type="transmembrane region" description="Helical" evidence="12">
    <location>
        <begin position="370"/>
        <end position="390"/>
    </location>
</feature>